<dbReference type="PANTHER" id="PTHR35333">
    <property type="entry name" value="BETA-LACTAMASE"/>
    <property type="match status" value="1"/>
</dbReference>
<dbReference type="InterPro" id="IPR012338">
    <property type="entry name" value="Beta-lactam/transpept-like"/>
</dbReference>
<dbReference type="Proteomes" id="UP000248764">
    <property type="component" value="Unassembled WGS sequence"/>
</dbReference>
<protein>
    <submittedName>
        <fullName evidence="2">Serine hydrolase</fullName>
    </submittedName>
</protein>
<dbReference type="AlphaFoldDB" id="A0A2W2CEL2"/>
<sequence>MELAERWDRELDGVPGEVSIQLRTADGVPVAGLRPAAPHYAASTMKLAVLVAALTGGCFGPDTELHVHDTFPSALGGTFTIRQADDQDDATWRRLGAMVPAPALLERMIADSGNLATNLVLERLGLDPVRAVHPGVTVNRLIGDQAAEAAGITNTVTAAGLSGLLAALAAGALLPRAATDAALAVLAGQRHRRMIPAGLPPHVWSASKGGWTGAVNHDVALVRPGGAPAYVLAVCTSTGLDADAERLIARLSAVTWAHWTAAA</sequence>
<name>A0A2W2CEL2_9ACTN</name>
<evidence type="ECO:0000313" key="2">
    <source>
        <dbReference type="EMBL" id="PZF86737.1"/>
    </source>
</evidence>
<evidence type="ECO:0000313" key="3">
    <source>
        <dbReference type="Proteomes" id="UP000248764"/>
    </source>
</evidence>
<keyword evidence="2" id="KW-0378">Hydrolase</keyword>
<organism evidence="2 3">
    <name type="scientific">Jiangella anatolica</name>
    <dbReference type="NCBI Taxonomy" id="2670374"/>
    <lineage>
        <taxon>Bacteria</taxon>
        <taxon>Bacillati</taxon>
        <taxon>Actinomycetota</taxon>
        <taxon>Actinomycetes</taxon>
        <taxon>Jiangellales</taxon>
        <taxon>Jiangellaceae</taxon>
        <taxon>Jiangella</taxon>
    </lineage>
</organism>
<dbReference type="RefSeq" id="WP_111252736.1">
    <property type="nucleotide sequence ID" value="NZ_POTW01000001.1"/>
</dbReference>
<evidence type="ECO:0000259" key="1">
    <source>
        <dbReference type="Pfam" id="PF13354"/>
    </source>
</evidence>
<dbReference type="GO" id="GO:0046677">
    <property type="term" value="P:response to antibiotic"/>
    <property type="evidence" value="ECO:0007669"/>
    <property type="project" value="InterPro"/>
</dbReference>
<reference evidence="2 3" key="1">
    <citation type="submission" date="2018-01" db="EMBL/GenBank/DDBJ databases">
        <title>Draft genome sequence of Jiangella sp. GTF31.</title>
        <authorList>
            <person name="Sahin N."/>
            <person name="Ay H."/>
            <person name="Saygin H."/>
        </authorList>
    </citation>
    <scope>NUCLEOTIDE SEQUENCE [LARGE SCALE GENOMIC DNA]</scope>
    <source>
        <strain evidence="2 3">GTF31</strain>
    </source>
</reference>
<dbReference type="Gene3D" id="3.40.710.10">
    <property type="entry name" value="DD-peptidase/beta-lactamase superfamily"/>
    <property type="match status" value="2"/>
</dbReference>
<dbReference type="EMBL" id="POTW01000001">
    <property type="protein sequence ID" value="PZF86737.1"/>
    <property type="molecule type" value="Genomic_DNA"/>
</dbReference>
<proteinExistence type="predicted"/>
<dbReference type="SUPFAM" id="SSF56601">
    <property type="entry name" value="beta-lactamase/transpeptidase-like"/>
    <property type="match status" value="1"/>
</dbReference>
<feature type="domain" description="Beta-lactamase class A catalytic" evidence="1">
    <location>
        <begin position="29"/>
        <end position="236"/>
    </location>
</feature>
<accession>A0A2W2CEL2</accession>
<dbReference type="Pfam" id="PF13354">
    <property type="entry name" value="Beta-lactamase2"/>
    <property type="match status" value="1"/>
</dbReference>
<comment type="caution">
    <text evidence="2">The sequence shown here is derived from an EMBL/GenBank/DDBJ whole genome shotgun (WGS) entry which is preliminary data.</text>
</comment>
<dbReference type="PANTHER" id="PTHR35333:SF3">
    <property type="entry name" value="BETA-LACTAMASE-TYPE TRANSPEPTIDASE FOLD CONTAINING PROTEIN"/>
    <property type="match status" value="1"/>
</dbReference>
<gene>
    <name evidence="2" type="ORF">C1I92_00770</name>
</gene>
<keyword evidence="3" id="KW-1185">Reference proteome</keyword>
<dbReference type="GO" id="GO:0030655">
    <property type="term" value="P:beta-lactam antibiotic catabolic process"/>
    <property type="evidence" value="ECO:0007669"/>
    <property type="project" value="InterPro"/>
</dbReference>
<dbReference type="InterPro" id="IPR000871">
    <property type="entry name" value="Beta-lactam_class-A"/>
</dbReference>
<dbReference type="GO" id="GO:0008800">
    <property type="term" value="F:beta-lactamase activity"/>
    <property type="evidence" value="ECO:0007669"/>
    <property type="project" value="InterPro"/>
</dbReference>
<dbReference type="InterPro" id="IPR045155">
    <property type="entry name" value="Beta-lactam_cat"/>
</dbReference>